<proteinExistence type="predicted"/>
<dbReference type="OrthoDB" id="9128446at2"/>
<feature type="compositionally biased region" description="Basic and acidic residues" evidence="1">
    <location>
        <begin position="204"/>
        <end position="217"/>
    </location>
</feature>
<reference evidence="2 3" key="1">
    <citation type="submission" date="2017-04" db="EMBL/GenBank/DDBJ databases">
        <authorList>
            <person name="Afonso C.L."/>
            <person name="Miller P.J."/>
            <person name="Scott M.A."/>
            <person name="Spackman E."/>
            <person name="Goraichik I."/>
            <person name="Dimitrov K.M."/>
            <person name="Suarez D.L."/>
            <person name="Swayne D.E."/>
        </authorList>
    </citation>
    <scope>NUCLEOTIDE SEQUENCE [LARGE SCALE GENOMIC DNA]</scope>
    <source>
        <strain evidence="2 3">VK13</strain>
    </source>
</reference>
<keyword evidence="3" id="KW-1185">Reference proteome</keyword>
<feature type="region of interest" description="Disordered" evidence="1">
    <location>
        <begin position="198"/>
        <end position="217"/>
    </location>
</feature>
<evidence type="ECO:0000313" key="2">
    <source>
        <dbReference type="EMBL" id="SMC52104.1"/>
    </source>
</evidence>
<dbReference type="Proteomes" id="UP000192708">
    <property type="component" value="Unassembled WGS sequence"/>
</dbReference>
<dbReference type="EMBL" id="FWXJ01000006">
    <property type="protein sequence ID" value="SMC52104.1"/>
    <property type="molecule type" value="Genomic_DNA"/>
</dbReference>
<dbReference type="STRING" id="1938817.SAMN06296008_106142"/>
<accession>A0A1W1ZUM9</accession>
<evidence type="ECO:0000256" key="1">
    <source>
        <dbReference type="SAM" id="MobiDB-lite"/>
    </source>
</evidence>
<evidence type="ECO:0000313" key="3">
    <source>
        <dbReference type="Proteomes" id="UP000192708"/>
    </source>
</evidence>
<dbReference type="RefSeq" id="WP_084283469.1">
    <property type="nucleotide sequence ID" value="NZ_FWXJ01000006.1"/>
</dbReference>
<organism evidence="2 3">
    <name type="scientific">Polynucleobacter kasalickyi</name>
    <dbReference type="NCBI Taxonomy" id="1938817"/>
    <lineage>
        <taxon>Bacteria</taxon>
        <taxon>Pseudomonadati</taxon>
        <taxon>Pseudomonadota</taxon>
        <taxon>Betaproteobacteria</taxon>
        <taxon>Burkholderiales</taxon>
        <taxon>Burkholderiaceae</taxon>
        <taxon>Polynucleobacter</taxon>
    </lineage>
</organism>
<dbReference type="AlphaFoldDB" id="A0A1W1ZUM9"/>
<name>A0A1W1ZUM9_9BURK</name>
<protein>
    <submittedName>
        <fullName evidence="2">SprT-like family protein</fullName>
    </submittedName>
</protein>
<sequence>MTDTYTNRETWLQQAVAILEPVFSEVGYGIPPLKVSCGFAASSSPRTTLGQCWPRERSGDMVNEIFISPKIEDPVDVLDTLVHEICHAIDDCQSGHGADFQGIAHVVGLEGPARMAHAGESLKIRLMTLSNKLGPYPHRALNFPPPRPSNASRSKAKCPTCGYEVTLLKKWADYGAPICPKDTIRMEQVGDNVVVVGESDEDQENKQKLKEIRRAVS</sequence>
<gene>
    <name evidence="2" type="ORF">SAMN06296008_106142</name>
</gene>